<keyword evidence="1 2" id="KW-0732">Signal</keyword>
<proteinExistence type="predicted"/>
<dbReference type="eggNOG" id="ENOG502S7JS">
    <property type="taxonomic scope" value="Eukaryota"/>
</dbReference>
<dbReference type="AlphaFoldDB" id="A0A1S2Z3X1"/>
<dbReference type="KEGG" id="cam:101493721"/>
<dbReference type="OrthoDB" id="600752at2759"/>
<keyword evidence="3" id="KW-1185">Reference proteome</keyword>
<dbReference type="PaxDb" id="3827-XP_004514609.1"/>
<dbReference type="GeneID" id="101493721"/>
<dbReference type="InterPro" id="IPR040361">
    <property type="entry name" value="TPD1"/>
</dbReference>
<dbReference type="Proteomes" id="UP000087171">
    <property type="component" value="Unplaced"/>
</dbReference>
<dbReference type="STRING" id="3827.A0A1S2Z3X1"/>
<gene>
    <name evidence="4" type="primary">LOC101493721</name>
</gene>
<dbReference type="PANTHER" id="PTHR33184">
    <property type="entry name" value="PROTEIN TAPETUM DETERMINANT 1-LIKE-RELATED"/>
    <property type="match status" value="1"/>
</dbReference>
<feature type="chain" id="PRO_5010327914" evidence="2">
    <location>
        <begin position="25"/>
        <end position="130"/>
    </location>
</feature>
<protein>
    <submittedName>
        <fullName evidence="4">Uncharacterized protein LOC101493721</fullName>
    </submittedName>
</protein>
<name>A0A1S2Z3X1_CICAR</name>
<evidence type="ECO:0000256" key="2">
    <source>
        <dbReference type="SAM" id="SignalP"/>
    </source>
</evidence>
<dbReference type="PANTHER" id="PTHR33184:SF11">
    <property type="entry name" value="BETA-1,3-N-ACETYLGLUCOSAMINYLTRANSFERASE FAMILY PROTEIN"/>
    <property type="match status" value="1"/>
</dbReference>
<evidence type="ECO:0000256" key="1">
    <source>
        <dbReference type="ARBA" id="ARBA00022729"/>
    </source>
</evidence>
<evidence type="ECO:0000313" key="3">
    <source>
        <dbReference type="Proteomes" id="UP000087171"/>
    </source>
</evidence>
<accession>A0A1S2Z3X1</accession>
<reference evidence="4" key="1">
    <citation type="submission" date="2025-08" db="UniProtKB">
        <authorList>
            <consortium name="RefSeq"/>
        </authorList>
    </citation>
    <scope>IDENTIFICATION</scope>
    <source>
        <tissue evidence="4">Etiolated seedlings</tissue>
    </source>
</reference>
<organism evidence="3 4">
    <name type="scientific">Cicer arietinum</name>
    <name type="common">Chickpea</name>
    <name type="synonym">Garbanzo</name>
    <dbReference type="NCBI Taxonomy" id="3827"/>
    <lineage>
        <taxon>Eukaryota</taxon>
        <taxon>Viridiplantae</taxon>
        <taxon>Streptophyta</taxon>
        <taxon>Embryophyta</taxon>
        <taxon>Tracheophyta</taxon>
        <taxon>Spermatophyta</taxon>
        <taxon>Magnoliopsida</taxon>
        <taxon>eudicotyledons</taxon>
        <taxon>Gunneridae</taxon>
        <taxon>Pentapetalae</taxon>
        <taxon>rosids</taxon>
        <taxon>fabids</taxon>
        <taxon>Fabales</taxon>
        <taxon>Fabaceae</taxon>
        <taxon>Papilionoideae</taxon>
        <taxon>50 kb inversion clade</taxon>
        <taxon>NPAAA clade</taxon>
        <taxon>Hologalegina</taxon>
        <taxon>IRL clade</taxon>
        <taxon>Cicereae</taxon>
        <taxon>Cicer</taxon>
    </lineage>
</organism>
<dbReference type="GO" id="GO:0001709">
    <property type="term" value="P:cell fate determination"/>
    <property type="evidence" value="ECO:0007669"/>
    <property type="project" value="TreeGrafter"/>
</dbReference>
<feature type="signal peptide" evidence="2">
    <location>
        <begin position="1"/>
        <end position="24"/>
    </location>
</feature>
<evidence type="ECO:0000313" key="4">
    <source>
        <dbReference type="RefSeq" id="XP_004514609.1"/>
    </source>
</evidence>
<dbReference type="Pfam" id="PF24068">
    <property type="entry name" value="TPD1_C"/>
    <property type="match status" value="1"/>
</dbReference>
<sequence>MERTLNLKCLISFLFLTFVIKGSCNDSCPLKSLNIVQTKTGKVIQGKPEWNVLVTNNCICSQSQIKLACKGFQSVQAIDPLILSKNGDNCLLSNGHVLIDSDSEAFTYAWDTRYPFIPISSTTGPPCNRH</sequence>
<dbReference type="RefSeq" id="XP_004514609.1">
    <property type="nucleotide sequence ID" value="XM_004514552.1"/>
</dbReference>